<accession>A0A9R1W8D3</accession>
<name>A0A9R1W8D3_LACSA</name>
<comment type="caution">
    <text evidence="2">The sequence shown here is derived from an EMBL/GenBank/DDBJ whole genome shotgun (WGS) entry which is preliminary data.</text>
</comment>
<sequence length="171" mass="19598">MRHITRLYLGILLLLENSLSSTLDDVQFVDITDGKDASAEVLLFDDVDPFLRYDSSSKKMRGKKLTVRHKNKRKFEGKSDKKSMVSLSYEEKLDTVFDVLLTRSTQTSRQTNRIFGIMAIMSTFLGFVKGSIGYLEALEVFLKKPARHNFMVPKTDGTKIDLLKRLIEKVK</sequence>
<evidence type="ECO:0000313" key="2">
    <source>
        <dbReference type="EMBL" id="KAJ0218217.1"/>
    </source>
</evidence>
<keyword evidence="3" id="KW-1185">Reference proteome</keyword>
<feature type="chain" id="PRO_5040182266" evidence="1">
    <location>
        <begin position="21"/>
        <end position="171"/>
    </location>
</feature>
<proteinExistence type="predicted"/>
<gene>
    <name evidence="2" type="ORF">LSAT_V11C300132130</name>
</gene>
<keyword evidence="1" id="KW-0732">Signal</keyword>
<dbReference type="EMBL" id="NBSK02000003">
    <property type="protein sequence ID" value="KAJ0218217.1"/>
    <property type="molecule type" value="Genomic_DNA"/>
</dbReference>
<organism evidence="2 3">
    <name type="scientific">Lactuca sativa</name>
    <name type="common">Garden lettuce</name>
    <dbReference type="NCBI Taxonomy" id="4236"/>
    <lineage>
        <taxon>Eukaryota</taxon>
        <taxon>Viridiplantae</taxon>
        <taxon>Streptophyta</taxon>
        <taxon>Embryophyta</taxon>
        <taxon>Tracheophyta</taxon>
        <taxon>Spermatophyta</taxon>
        <taxon>Magnoliopsida</taxon>
        <taxon>eudicotyledons</taxon>
        <taxon>Gunneridae</taxon>
        <taxon>Pentapetalae</taxon>
        <taxon>asterids</taxon>
        <taxon>campanulids</taxon>
        <taxon>Asterales</taxon>
        <taxon>Asteraceae</taxon>
        <taxon>Cichorioideae</taxon>
        <taxon>Cichorieae</taxon>
        <taxon>Lactucinae</taxon>
        <taxon>Lactuca</taxon>
    </lineage>
</organism>
<dbReference type="AlphaFoldDB" id="A0A9R1W8D3"/>
<reference evidence="2 3" key="1">
    <citation type="journal article" date="2017" name="Nat. Commun.">
        <title>Genome assembly with in vitro proximity ligation data and whole-genome triplication in lettuce.</title>
        <authorList>
            <person name="Reyes-Chin-Wo S."/>
            <person name="Wang Z."/>
            <person name="Yang X."/>
            <person name="Kozik A."/>
            <person name="Arikit S."/>
            <person name="Song C."/>
            <person name="Xia L."/>
            <person name="Froenicke L."/>
            <person name="Lavelle D.O."/>
            <person name="Truco M.J."/>
            <person name="Xia R."/>
            <person name="Zhu S."/>
            <person name="Xu C."/>
            <person name="Xu H."/>
            <person name="Xu X."/>
            <person name="Cox K."/>
            <person name="Korf I."/>
            <person name="Meyers B.C."/>
            <person name="Michelmore R.W."/>
        </authorList>
    </citation>
    <scope>NUCLEOTIDE SEQUENCE [LARGE SCALE GENOMIC DNA]</scope>
    <source>
        <strain evidence="3">cv. Salinas</strain>
        <tissue evidence="2">Seedlings</tissue>
    </source>
</reference>
<protein>
    <submittedName>
        <fullName evidence="2">Uncharacterized protein</fullName>
    </submittedName>
</protein>
<evidence type="ECO:0000313" key="3">
    <source>
        <dbReference type="Proteomes" id="UP000235145"/>
    </source>
</evidence>
<dbReference type="Proteomes" id="UP000235145">
    <property type="component" value="Unassembled WGS sequence"/>
</dbReference>
<evidence type="ECO:0000256" key="1">
    <source>
        <dbReference type="SAM" id="SignalP"/>
    </source>
</evidence>
<feature type="signal peptide" evidence="1">
    <location>
        <begin position="1"/>
        <end position="20"/>
    </location>
</feature>